<dbReference type="InterPro" id="IPR050772">
    <property type="entry name" value="Hydratase-Decarb/MhpD_sf"/>
</dbReference>
<sequence length="257" mass="27522">MDYQAIAAELLAAEANCRPIEPLTGTYPDLTVEDAYRIQLAGIETKLARGSKVIGKKIGLTSKGMQQLLGVNEPDYGHLLDSMLLLEGEPCRREELLWPRVEGELAFILKDPLKGPGVTIADVYRATEGIMPAFEIVDSRIRDWKIKLPDTIADNASSARLVLGSRMVPIKDLDLRLIGMVLEKNGEMVSSGAGAAVWGHPAAAVAWLANKLAAFDIALEAGEIILSGAVTAAENASAGDVFTVSFYGLGSLSLKFI</sequence>
<dbReference type="SUPFAM" id="SSF56529">
    <property type="entry name" value="FAH"/>
    <property type="match status" value="1"/>
</dbReference>
<evidence type="ECO:0000256" key="1">
    <source>
        <dbReference type="ARBA" id="ARBA00023239"/>
    </source>
</evidence>
<dbReference type="RefSeq" id="WP_025773059.1">
    <property type="nucleotide sequence ID" value="NZ_DF238840.1"/>
</dbReference>
<dbReference type="GO" id="GO:0008684">
    <property type="term" value="F:2-oxopent-4-enoate hydratase activity"/>
    <property type="evidence" value="ECO:0007669"/>
    <property type="project" value="TreeGrafter"/>
</dbReference>
<dbReference type="InterPro" id="IPR011234">
    <property type="entry name" value="Fumarylacetoacetase-like_C"/>
</dbReference>
<dbReference type="GO" id="GO:0005737">
    <property type="term" value="C:cytoplasm"/>
    <property type="evidence" value="ECO:0007669"/>
    <property type="project" value="TreeGrafter"/>
</dbReference>
<proteinExistence type="predicted"/>
<gene>
    <name evidence="3" type="ORF">MTY_0248</name>
</gene>
<dbReference type="InterPro" id="IPR036663">
    <property type="entry name" value="Fumarylacetoacetase_C_sf"/>
</dbReference>
<dbReference type="PANTHER" id="PTHR30143">
    <property type="entry name" value="ACID HYDRATASE"/>
    <property type="match status" value="1"/>
</dbReference>
<dbReference type="Proteomes" id="UP000063718">
    <property type="component" value="Unassembled WGS sequence"/>
</dbReference>
<protein>
    <submittedName>
        <fullName evidence="3">2-keto-4-pentenoate hydratase</fullName>
    </submittedName>
</protein>
<dbReference type="Pfam" id="PF01557">
    <property type="entry name" value="FAA_hydrolase"/>
    <property type="match status" value="1"/>
</dbReference>
<dbReference type="Gene3D" id="3.90.850.10">
    <property type="entry name" value="Fumarylacetoacetase-like, C-terminal domain"/>
    <property type="match status" value="1"/>
</dbReference>
<accession>A0A0S6UAJ1</accession>
<reference evidence="3" key="1">
    <citation type="journal article" date="2014" name="Gene">
        <title>Genome-guided analysis of transformation efficiency and carbon dioxide assimilation by Moorella thermoacetica Y72.</title>
        <authorList>
            <person name="Tsukahara K."/>
            <person name="Kita A."/>
            <person name="Nakashimada Y."/>
            <person name="Hoshino T."/>
            <person name="Murakami K."/>
        </authorList>
    </citation>
    <scope>NUCLEOTIDE SEQUENCE [LARGE SCALE GENOMIC DNA]</scope>
    <source>
        <strain evidence="3">Y72</strain>
    </source>
</reference>
<evidence type="ECO:0000259" key="2">
    <source>
        <dbReference type="Pfam" id="PF01557"/>
    </source>
</evidence>
<dbReference type="AlphaFoldDB" id="A0A0S6UAJ1"/>
<keyword evidence="1" id="KW-0456">Lyase</keyword>
<feature type="domain" description="Fumarylacetoacetase-like C-terminal" evidence="2">
    <location>
        <begin position="99"/>
        <end position="253"/>
    </location>
</feature>
<organism evidence="3">
    <name type="scientific">Moorella thermoacetica Y72</name>
    <dbReference type="NCBI Taxonomy" id="1325331"/>
    <lineage>
        <taxon>Bacteria</taxon>
        <taxon>Bacillati</taxon>
        <taxon>Bacillota</taxon>
        <taxon>Clostridia</taxon>
        <taxon>Neomoorellales</taxon>
        <taxon>Neomoorellaceae</taxon>
        <taxon>Neomoorella</taxon>
    </lineage>
</organism>
<name>A0A0S6UAJ1_NEOTH</name>
<dbReference type="PANTHER" id="PTHR30143:SF0">
    <property type="entry name" value="2-KETO-4-PENTENOATE HYDRATASE"/>
    <property type="match status" value="1"/>
</dbReference>
<evidence type="ECO:0000313" key="3">
    <source>
        <dbReference type="EMBL" id="GAF24920.1"/>
    </source>
</evidence>
<dbReference type="EMBL" id="DF238840">
    <property type="protein sequence ID" value="GAF24920.1"/>
    <property type="molecule type" value="Genomic_DNA"/>
</dbReference>